<organism evidence="7 8">
    <name type="scientific">Penstemon davidsonii</name>
    <dbReference type="NCBI Taxonomy" id="160366"/>
    <lineage>
        <taxon>Eukaryota</taxon>
        <taxon>Viridiplantae</taxon>
        <taxon>Streptophyta</taxon>
        <taxon>Embryophyta</taxon>
        <taxon>Tracheophyta</taxon>
        <taxon>Spermatophyta</taxon>
        <taxon>Magnoliopsida</taxon>
        <taxon>eudicotyledons</taxon>
        <taxon>Gunneridae</taxon>
        <taxon>Pentapetalae</taxon>
        <taxon>asterids</taxon>
        <taxon>lamiids</taxon>
        <taxon>Lamiales</taxon>
        <taxon>Plantaginaceae</taxon>
        <taxon>Cheloneae</taxon>
        <taxon>Penstemon</taxon>
    </lineage>
</organism>
<evidence type="ECO:0000313" key="8">
    <source>
        <dbReference type="Proteomes" id="UP001291926"/>
    </source>
</evidence>
<comment type="subcellular location">
    <subcellularLocation>
        <location evidence="1">Membrane</location>
    </subcellularLocation>
</comment>
<proteinExistence type="predicted"/>
<accession>A0ABR0DWD2</accession>
<keyword evidence="4" id="KW-1133">Transmembrane helix</keyword>
<dbReference type="SUPFAM" id="SSF52087">
    <property type="entry name" value="CRAL/TRIO domain"/>
    <property type="match status" value="1"/>
</dbReference>
<feature type="domain" description="CRAL-TRIO" evidence="5">
    <location>
        <begin position="143"/>
        <end position="293"/>
    </location>
</feature>
<dbReference type="SMART" id="SM01100">
    <property type="entry name" value="CRAL_TRIO_N"/>
    <property type="match status" value="1"/>
</dbReference>
<keyword evidence="2" id="KW-0813">Transport</keyword>
<evidence type="ECO:0000259" key="5">
    <source>
        <dbReference type="SMART" id="SM00516"/>
    </source>
</evidence>
<dbReference type="Gene3D" id="3.40.525.10">
    <property type="entry name" value="CRAL-TRIO lipid binding domain"/>
    <property type="match status" value="1"/>
</dbReference>
<feature type="transmembrane region" description="Helical" evidence="4">
    <location>
        <begin position="261"/>
        <end position="280"/>
    </location>
</feature>
<evidence type="ECO:0000256" key="1">
    <source>
        <dbReference type="ARBA" id="ARBA00004370"/>
    </source>
</evidence>
<protein>
    <recommendedName>
        <fullName evidence="9">CRAL-TRIO domain-containing protein</fullName>
    </recommendedName>
</protein>
<evidence type="ECO:0000256" key="2">
    <source>
        <dbReference type="ARBA" id="ARBA00022448"/>
    </source>
</evidence>
<dbReference type="SUPFAM" id="SSF46938">
    <property type="entry name" value="CRAL/TRIO N-terminal domain"/>
    <property type="match status" value="1"/>
</dbReference>
<dbReference type="PANTHER" id="PTHR45932:SF17">
    <property type="entry name" value="CELLULAR RETINALDEHYDE-BINDING_TRIPLE FUNCTION DOMAIN-CONTAINING PROTEIN"/>
    <property type="match status" value="1"/>
</dbReference>
<keyword evidence="3 4" id="KW-0472">Membrane</keyword>
<feature type="domain" description="CRAL/TRIO N-terminal" evidence="6">
    <location>
        <begin position="100"/>
        <end position="125"/>
    </location>
</feature>
<keyword evidence="8" id="KW-1185">Reference proteome</keyword>
<keyword evidence="4" id="KW-0812">Transmembrane</keyword>
<dbReference type="InterPro" id="IPR044834">
    <property type="entry name" value="PATL"/>
</dbReference>
<dbReference type="Proteomes" id="UP001291926">
    <property type="component" value="Unassembled WGS sequence"/>
</dbReference>
<evidence type="ECO:0000256" key="4">
    <source>
        <dbReference type="SAM" id="Phobius"/>
    </source>
</evidence>
<dbReference type="InterPro" id="IPR056794">
    <property type="entry name" value="PATL1-6_C_GOLD"/>
</dbReference>
<evidence type="ECO:0000256" key="3">
    <source>
        <dbReference type="ARBA" id="ARBA00023136"/>
    </source>
</evidence>
<dbReference type="Pfam" id="PF03765">
    <property type="entry name" value="CRAL_TRIO_N"/>
    <property type="match status" value="1"/>
</dbReference>
<dbReference type="InterPro" id="IPR001251">
    <property type="entry name" value="CRAL-TRIO_dom"/>
</dbReference>
<reference evidence="7 8" key="1">
    <citation type="journal article" date="2023" name="bioRxiv">
        <title>Genome report: Whole genome sequence and annotation of Penstemon davidsonii.</title>
        <authorList>
            <person name="Ostevik K.L."/>
            <person name="Alabady M."/>
            <person name="Zhang M."/>
            <person name="Rausher M.D."/>
        </authorList>
    </citation>
    <scope>NUCLEOTIDE SEQUENCE [LARGE SCALE GENOMIC DNA]</scope>
    <source>
        <strain evidence="7">DNT005</strain>
        <tissue evidence="7">Whole leaf</tissue>
    </source>
</reference>
<name>A0ABR0DWD2_9LAMI</name>
<evidence type="ECO:0000259" key="6">
    <source>
        <dbReference type="SMART" id="SM01100"/>
    </source>
</evidence>
<dbReference type="EMBL" id="JAYDYQ010000738">
    <property type="protein sequence ID" value="KAK4493166.1"/>
    <property type="molecule type" value="Genomic_DNA"/>
</dbReference>
<dbReference type="SMART" id="SM00516">
    <property type="entry name" value="SEC14"/>
    <property type="match status" value="1"/>
</dbReference>
<gene>
    <name evidence="7" type="ORF">RD792_017978</name>
</gene>
<dbReference type="CDD" id="cd00170">
    <property type="entry name" value="SEC14"/>
    <property type="match status" value="1"/>
</dbReference>
<dbReference type="Pfam" id="PF00650">
    <property type="entry name" value="CRAL_TRIO"/>
    <property type="match status" value="1"/>
</dbReference>
<evidence type="ECO:0008006" key="9">
    <source>
        <dbReference type="Google" id="ProtNLM"/>
    </source>
</evidence>
<sequence length="407" mass="47095">MSTIYDNWERLVAAVIRREELWQLCHDHSRSPSISSTSSSSDFSYAWSSTSNVLWDEHDYEPGEKKVVQELKDLVHEAIDSNPLAEIYIWGVKLMEDQRTDTILLKFLRARDFNVKLAFTMMKNTIKWRKEFGIDQLLEEDLGNELDNITFMNGYSKEGHPVCYSVYGEFQNKQLYQKMFSDEEKSHIFVKWKIQFLEKTIRQLDFNPGGISTFVQVNDLSNSPGINKRELLQAQKLAIQLLQDNYPDFVAKQVVNSAIHFNFYELMAIYLLMICIIYIYPEQIPVKYGGLSKEYGDFGVADSVAEVIVKPSSTLTVECPVTRECIVAWEARVVGWEVIYGAEFYPSAEHEYVVIVEKMRRIGSNQQLISSSFRVGQSGKVLLTIRNVTSKKKKLLYRFKIKLSNDL</sequence>
<dbReference type="InterPro" id="IPR011074">
    <property type="entry name" value="CRAL/TRIO_N_dom"/>
</dbReference>
<dbReference type="InterPro" id="IPR036273">
    <property type="entry name" value="CRAL/TRIO_N_dom_sf"/>
</dbReference>
<dbReference type="Gene3D" id="2.60.120.680">
    <property type="entry name" value="GOLD domain"/>
    <property type="match status" value="1"/>
</dbReference>
<dbReference type="InterPro" id="IPR036865">
    <property type="entry name" value="CRAL-TRIO_dom_sf"/>
</dbReference>
<dbReference type="Pfam" id="PF25099">
    <property type="entry name" value="GOLD_PATL1_C"/>
    <property type="match status" value="1"/>
</dbReference>
<evidence type="ECO:0000313" key="7">
    <source>
        <dbReference type="EMBL" id="KAK4493166.1"/>
    </source>
</evidence>
<comment type="caution">
    <text evidence="7">The sequence shown here is derived from an EMBL/GenBank/DDBJ whole genome shotgun (WGS) entry which is preliminary data.</text>
</comment>
<dbReference type="PANTHER" id="PTHR45932">
    <property type="entry name" value="PATELLIN-1"/>
    <property type="match status" value="1"/>
</dbReference>